<proteinExistence type="inferred from homology"/>
<keyword evidence="3 6" id="KW-0285">Flavoprotein</keyword>
<dbReference type="EMBL" id="JAJLJH010000001">
    <property type="protein sequence ID" value="MCK9684321.1"/>
    <property type="molecule type" value="Genomic_DNA"/>
</dbReference>
<dbReference type="Pfam" id="PF00732">
    <property type="entry name" value="GMC_oxred_N"/>
    <property type="match status" value="1"/>
</dbReference>
<keyword evidence="4 5" id="KW-0274">FAD</keyword>
<evidence type="ECO:0000256" key="3">
    <source>
        <dbReference type="ARBA" id="ARBA00022630"/>
    </source>
</evidence>
<dbReference type="Proteomes" id="UP001139353">
    <property type="component" value="Unassembled WGS sequence"/>
</dbReference>
<organism evidence="10 11">
    <name type="scientific">Scleromatobacter humisilvae</name>
    <dbReference type="NCBI Taxonomy" id="2897159"/>
    <lineage>
        <taxon>Bacteria</taxon>
        <taxon>Pseudomonadati</taxon>
        <taxon>Pseudomonadota</taxon>
        <taxon>Betaproteobacteria</taxon>
        <taxon>Burkholderiales</taxon>
        <taxon>Sphaerotilaceae</taxon>
        <taxon>Scleromatobacter</taxon>
    </lineage>
</organism>
<dbReference type="GO" id="GO:0008812">
    <property type="term" value="F:choline dehydrogenase activity"/>
    <property type="evidence" value="ECO:0007669"/>
    <property type="project" value="UniProtKB-EC"/>
</dbReference>
<dbReference type="EC" id="1.1.99.1" evidence="10"/>
<dbReference type="PIRSF" id="PIRSF000137">
    <property type="entry name" value="Alcohol_oxidase"/>
    <property type="match status" value="1"/>
</dbReference>
<feature type="domain" description="Glucose-methanol-choline oxidoreductase N-terminal" evidence="9">
    <location>
        <begin position="252"/>
        <end position="266"/>
    </location>
</feature>
<dbReference type="Pfam" id="PF05199">
    <property type="entry name" value="GMC_oxred_C"/>
    <property type="match status" value="1"/>
</dbReference>
<evidence type="ECO:0000256" key="2">
    <source>
        <dbReference type="ARBA" id="ARBA00010790"/>
    </source>
</evidence>
<evidence type="ECO:0000256" key="5">
    <source>
        <dbReference type="PIRSR" id="PIRSR000137-2"/>
    </source>
</evidence>
<keyword evidence="11" id="KW-1185">Reference proteome</keyword>
<dbReference type="SUPFAM" id="SSF54373">
    <property type="entry name" value="FAD-linked reductases, C-terminal domain"/>
    <property type="match status" value="1"/>
</dbReference>
<evidence type="ECO:0000256" key="7">
    <source>
        <dbReference type="SAM" id="MobiDB-lite"/>
    </source>
</evidence>
<evidence type="ECO:0000256" key="6">
    <source>
        <dbReference type="RuleBase" id="RU003968"/>
    </source>
</evidence>
<dbReference type="GO" id="GO:0019285">
    <property type="term" value="P:glycine betaine biosynthetic process from choline"/>
    <property type="evidence" value="ECO:0007669"/>
    <property type="project" value="TreeGrafter"/>
</dbReference>
<gene>
    <name evidence="10" type="ORF">LPC04_01220</name>
</gene>
<evidence type="ECO:0000256" key="1">
    <source>
        <dbReference type="ARBA" id="ARBA00001974"/>
    </source>
</evidence>
<dbReference type="InterPro" id="IPR007867">
    <property type="entry name" value="GMC_OxRtase_C"/>
</dbReference>
<dbReference type="GO" id="GO:0016020">
    <property type="term" value="C:membrane"/>
    <property type="evidence" value="ECO:0007669"/>
    <property type="project" value="TreeGrafter"/>
</dbReference>
<dbReference type="PROSITE" id="PS00623">
    <property type="entry name" value="GMC_OXRED_1"/>
    <property type="match status" value="1"/>
</dbReference>
<evidence type="ECO:0000259" key="9">
    <source>
        <dbReference type="PROSITE" id="PS00624"/>
    </source>
</evidence>
<dbReference type="RefSeq" id="WP_275680354.1">
    <property type="nucleotide sequence ID" value="NZ_JAJLJH010000001.1"/>
</dbReference>
<dbReference type="PROSITE" id="PS00624">
    <property type="entry name" value="GMC_OXRED_2"/>
    <property type="match status" value="1"/>
</dbReference>
<evidence type="ECO:0000313" key="11">
    <source>
        <dbReference type="Proteomes" id="UP001139353"/>
    </source>
</evidence>
<protein>
    <submittedName>
        <fullName evidence="10">Choline dehydrogenase</fullName>
        <ecNumber evidence="10">1.1.99.1</ecNumber>
    </submittedName>
</protein>
<accession>A0A9X1YMN4</accession>
<dbReference type="NCBIfam" id="NF002550">
    <property type="entry name" value="PRK02106.1"/>
    <property type="match status" value="1"/>
</dbReference>
<dbReference type="Gene3D" id="3.30.560.10">
    <property type="entry name" value="Glucose Oxidase, domain 3"/>
    <property type="match status" value="1"/>
</dbReference>
<dbReference type="PANTHER" id="PTHR11552">
    <property type="entry name" value="GLUCOSE-METHANOL-CHOLINE GMC OXIDOREDUCTASE"/>
    <property type="match status" value="1"/>
</dbReference>
<comment type="cofactor">
    <cofactor evidence="1 5">
        <name>FAD</name>
        <dbReference type="ChEBI" id="CHEBI:57692"/>
    </cofactor>
</comment>
<keyword evidence="10" id="KW-0560">Oxidoreductase</keyword>
<dbReference type="PANTHER" id="PTHR11552:SF147">
    <property type="entry name" value="CHOLINE DEHYDROGENASE, MITOCHONDRIAL"/>
    <property type="match status" value="1"/>
</dbReference>
<evidence type="ECO:0000256" key="4">
    <source>
        <dbReference type="ARBA" id="ARBA00022827"/>
    </source>
</evidence>
<dbReference type="SUPFAM" id="SSF51905">
    <property type="entry name" value="FAD/NAD(P)-binding domain"/>
    <property type="match status" value="1"/>
</dbReference>
<feature type="compositionally biased region" description="Polar residues" evidence="7">
    <location>
        <begin position="538"/>
        <end position="558"/>
    </location>
</feature>
<reference evidence="10" key="1">
    <citation type="submission" date="2021-11" db="EMBL/GenBank/DDBJ databases">
        <title>BS-T2-15 a new species belonging to the Comamonadaceae family isolated from the soil of a French oak forest.</title>
        <authorList>
            <person name="Mieszkin S."/>
            <person name="Alain K."/>
        </authorList>
    </citation>
    <scope>NUCLEOTIDE SEQUENCE</scope>
    <source>
        <strain evidence="10">BS-T2-15</strain>
    </source>
</reference>
<dbReference type="InterPro" id="IPR036188">
    <property type="entry name" value="FAD/NAD-bd_sf"/>
</dbReference>
<feature type="domain" description="Glucose-methanol-choline oxidoreductase N-terminal" evidence="8">
    <location>
        <begin position="80"/>
        <end position="103"/>
    </location>
</feature>
<comment type="similarity">
    <text evidence="2 6">Belongs to the GMC oxidoreductase family.</text>
</comment>
<name>A0A9X1YMN4_9BURK</name>
<dbReference type="InterPro" id="IPR012132">
    <property type="entry name" value="GMC_OxRdtase"/>
</dbReference>
<dbReference type="AlphaFoldDB" id="A0A9X1YMN4"/>
<comment type="caution">
    <text evidence="10">The sequence shown here is derived from an EMBL/GenBank/DDBJ whole genome shotgun (WGS) entry which is preliminary data.</text>
</comment>
<sequence>MNFDYIIVGGGSGGCVLAARLSEDPSVSVALIEAGPVDRNILIHVPAGLALLAQTKTANWNFDSVPQKGLNGRTGWQPRGKVLGGSSSVNAMIYIRGHRADYDHWAAEGNEGWSYDEVLPYFRRAEHNERIHDEYHGNDGPLNVMDLRSPSRYVQDFIQAGREAGYRITDDFNGADQEGIGPYQVTHKNGERFSAAKAYLTPNLGRKNLTVFTDAHTTRILFEGRRATGVEFRRAGRLEQIGANHEVLMAAGALQTPQILMLSGVGPAAELGRHGIGVVHDLPGVGQNLQDHLDATQVMVAPQMKESFGVSFGGIARVLKAIPQWRQHRRGILTTNFAEAGGFIKSQASEPIPDLQLHFVIAKLVDHGRKTVLGHGYSGHVCVLRPRSRGSVTLASGDPMAAPRIDPNFLGDPDDLQRMVRGFRLMREIFNQPALARLGGKEHPRSANATTDAEIEQFIRNYADTIYHPVGTCRMGPGAAMDVVGADLRIHGLEGIRVVDASMMPRLIGGNTNAPTIMVAEKASDMIKAARLARDQADPQTLQPFADTESPSIESLAA</sequence>
<dbReference type="Gene3D" id="3.50.50.60">
    <property type="entry name" value="FAD/NAD(P)-binding domain"/>
    <property type="match status" value="1"/>
</dbReference>
<feature type="region of interest" description="Disordered" evidence="7">
    <location>
        <begin position="537"/>
        <end position="558"/>
    </location>
</feature>
<dbReference type="GO" id="GO:0050660">
    <property type="term" value="F:flavin adenine dinucleotide binding"/>
    <property type="evidence" value="ECO:0007669"/>
    <property type="project" value="InterPro"/>
</dbReference>
<feature type="binding site" evidence="5">
    <location>
        <position position="82"/>
    </location>
    <ligand>
        <name>FAD</name>
        <dbReference type="ChEBI" id="CHEBI:57692"/>
    </ligand>
</feature>
<evidence type="ECO:0000313" key="10">
    <source>
        <dbReference type="EMBL" id="MCK9684321.1"/>
    </source>
</evidence>
<evidence type="ECO:0000259" key="8">
    <source>
        <dbReference type="PROSITE" id="PS00623"/>
    </source>
</evidence>
<dbReference type="InterPro" id="IPR000172">
    <property type="entry name" value="GMC_OxRdtase_N"/>
</dbReference>